<evidence type="ECO:0000256" key="5">
    <source>
        <dbReference type="ARBA" id="ARBA00079398"/>
    </source>
</evidence>
<dbReference type="GO" id="GO:0051087">
    <property type="term" value="F:protein-folding chaperone binding"/>
    <property type="evidence" value="ECO:0007669"/>
    <property type="project" value="TreeGrafter"/>
</dbReference>
<dbReference type="Pfam" id="PF00166">
    <property type="entry name" value="Cpn10"/>
    <property type="match status" value="1"/>
</dbReference>
<evidence type="ECO:0000256" key="6">
    <source>
        <dbReference type="RuleBase" id="RU003479"/>
    </source>
</evidence>
<protein>
    <recommendedName>
        <fullName evidence="4">20 kDa chaperonin, chloroplastic</fullName>
    </recommendedName>
    <alternativeName>
        <fullName evidence="3">Chaperonin 10</fullName>
    </alternativeName>
    <alternativeName>
        <fullName evidence="5">Protein Cpn21</fullName>
    </alternativeName>
</protein>
<evidence type="ECO:0000313" key="8">
    <source>
        <dbReference type="Proteomes" id="UP001153712"/>
    </source>
</evidence>
<dbReference type="FunFam" id="2.30.33.40:FF:000001">
    <property type="entry name" value="10 kDa chaperonin"/>
    <property type="match status" value="1"/>
</dbReference>
<dbReference type="InterPro" id="IPR037124">
    <property type="entry name" value="Chaperonin_GroES_sf"/>
</dbReference>
<dbReference type="PANTHER" id="PTHR10772">
    <property type="entry name" value="10 KDA HEAT SHOCK PROTEIN"/>
    <property type="match status" value="1"/>
</dbReference>
<proteinExistence type="inferred from homology"/>
<dbReference type="OrthoDB" id="184876at2759"/>
<gene>
    <name evidence="7" type="ORF">PHYEVI_LOCUS2296</name>
</gene>
<reference evidence="7" key="1">
    <citation type="submission" date="2022-01" db="EMBL/GenBank/DDBJ databases">
        <authorList>
            <person name="King R."/>
        </authorList>
    </citation>
    <scope>NUCLEOTIDE SEQUENCE</scope>
</reference>
<dbReference type="Gene3D" id="2.30.33.40">
    <property type="entry name" value="GroES chaperonin"/>
    <property type="match status" value="1"/>
</dbReference>
<keyword evidence="8" id="KW-1185">Reference proteome</keyword>
<dbReference type="AlphaFoldDB" id="A0A9N9TH43"/>
<dbReference type="Proteomes" id="UP001153712">
    <property type="component" value="Chromosome 11"/>
</dbReference>
<accession>A0A9N9TH43</accession>
<dbReference type="SMART" id="SM00883">
    <property type="entry name" value="Cpn10"/>
    <property type="match status" value="1"/>
</dbReference>
<evidence type="ECO:0000256" key="4">
    <source>
        <dbReference type="ARBA" id="ARBA00073031"/>
    </source>
</evidence>
<dbReference type="SUPFAM" id="SSF50129">
    <property type="entry name" value="GroES-like"/>
    <property type="match status" value="1"/>
</dbReference>
<dbReference type="GO" id="GO:0005759">
    <property type="term" value="C:mitochondrial matrix"/>
    <property type="evidence" value="ECO:0007669"/>
    <property type="project" value="TreeGrafter"/>
</dbReference>
<comment type="similarity">
    <text evidence="1 6">Belongs to the GroES chaperonin family.</text>
</comment>
<dbReference type="PRINTS" id="PR00297">
    <property type="entry name" value="CHAPERONIN10"/>
</dbReference>
<dbReference type="EMBL" id="OU900104">
    <property type="protein sequence ID" value="CAG9855861.1"/>
    <property type="molecule type" value="Genomic_DNA"/>
</dbReference>
<dbReference type="GO" id="GO:0051082">
    <property type="term" value="F:unfolded protein binding"/>
    <property type="evidence" value="ECO:0007669"/>
    <property type="project" value="TreeGrafter"/>
</dbReference>
<dbReference type="InterPro" id="IPR011032">
    <property type="entry name" value="GroES-like_sf"/>
</dbReference>
<evidence type="ECO:0000256" key="3">
    <source>
        <dbReference type="ARBA" id="ARBA00031971"/>
    </source>
</evidence>
<organism evidence="7 8">
    <name type="scientific">Phyllotreta striolata</name>
    <name type="common">Striped flea beetle</name>
    <name type="synonym">Crioceris striolata</name>
    <dbReference type="NCBI Taxonomy" id="444603"/>
    <lineage>
        <taxon>Eukaryota</taxon>
        <taxon>Metazoa</taxon>
        <taxon>Ecdysozoa</taxon>
        <taxon>Arthropoda</taxon>
        <taxon>Hexapoda</taxon>
        <taxon>Insecta</taxon>
        <taxon>Pterygota</taxon>
        <taxon>Neoptera</taxon>
        <taxon>Endopterygota</taxon>
        <taxon>Coleoptera</taxon>
        <taxon>Polyphaga</taxon>
        <taxon>Cucujiformia</taxon>
        <taxon>Chrysomeloidea</taxon>
        <taxon>Chrysomelidae</taxon>
        <taxon>Galerucinae</taxon>
        <taxon>Alticini</taxon>
        <taxon>Phyllotreta</taxon>
    </lineage>
</organism>
<dbReference type="PANTHER" id="PTHR10772:SF0">
    <property type="entry name" value="10 KDA HEAT SHOCK PROTEIN, MITOCHONDRIAL"/>
    <property type="match status" value="1"/>
</dbReference>
<evidence type="ECO:0000256" key="1">
    <source>
        <dbReference type="ARBA" id="ARBA00006975"/>
    </source>
</evidence>
<name>A0A9N9TH43_PHYSR</name>
<dbReference type="CDD" id="cd00320">
    <property type="entry name" value="cpn10"/>
    <property type="match status" value="1"/>
</dbReference>
<evidence type="ECO:0000256" key="2">
    <source>
        <dbReference type="ARBA" id="ARBA00023186"/>
    </source>
</evidence>
<keyword evidence="2 6" id="KW-0143">Chaperone</keyword>
<dbReference type="GO" id="GO:0044183">
    <property type="term" value="F:protein folding chaperone"/>
    <property type="evidence" value="ECO:0007669"/>
    <property type="project" value="InterPro"/>
</dbReference>
<dbReference type="InterPro" id="IPR020818">
    <property type="entry name" value="Chaperonin_GroES"/>
</dbReference>
<sequence>MSAASKSAKKLTEIIPMFNRVLVKLPEMESVTKGGVLLPVEQEPKLPQATVLAVGPGTVSDNGVTIPVGVQPGDEIVLKSVVGGIEIELDNGETYHLYKEDEILAKVVKE</sequence>
<evidence type="ECO:0000313" key="7">
    <source>
        <dbReference type="EMBL" id="CAG9855861.1"/>
    </source>
</evidence>
<dbReference type="GO" id="GO:0005524">
    <property type="term" value="F:ATP binding"/>
    <property type="evidence" value="ECO:0007669"/>
    <property type="project" value="InterPro"/>
</dbReference>
<dbReference type="GO" id="GO:0046872">
    <property type="term" value="F:metal ion binding"/>
    <property type="evidence" value="ECO:0007669"/>
    <property type="project" value="TreeGrafter"/>
</dbReference>